<dbReference type="Proteomes" id="UP001497382">
    <property type="component" value="Unassembled WGS sequence"/>
</dbReference>
<proteinExistence type="predicted"/>
<name>A0AAV1ZKY9_9ARAC</name>
<evidence type="ECO:0000313" key="2">
    <source>
        <dbReference type="Proteomes" id="UP001497382"/>
    </source>
</evidence>
<keyword evidence="2" id="KW-1185">Reference proteome</keyword>
<accession>A0AAV1ZKY9</accession>
<evidence type="ECO:0000313" key="1">
    <source>
        <dbReference type="EMBL" id="CAL1272415.1"/>
    </source>
</evidence>
<organism evidence="1 2">
    <name type="scientific">Larinioides sclopetarius</name>
    <dbReference type="NCBI Taxonomy" id="280406"/>
    <lineage>
        <taxon>Eukaryota</taxon>
        <taxon>Metazoa</taxon>
        <taxon>Ecdysozoa</taxon>
        <taxon>Arthropoda</taxon>
        <taxon>Chelicerata</taxon>
        <taxon>Arachnida</taxon>
        <taxon>Araneae</taxon>
        <taxon>Araneomorphae</taxon>
        <taxon>Entelegynae</taxon>
        <taxon>Araneoidea</taxon>
        <taxon>Araneidae</taxon>
        <taxon>Larinioides</taxon>
    </lineage>
</organism>
<comment type="caution">
    <text evidence="1">The sequence shown here is derived from an EMBL/GenBank/DDBJ whole genome shotgun (WGS) entry which is preliminary data.</text>
</comment>
<gene>
    <name evidence="1" type="ORF">LARSCL_LOCUS6370</name>
</gene>
<protein>
    <submittedName>
        <fullName evidence="1">Uncharacterized protein</fullName>
    </submittedName>
</protein>
<reference evidence="1 2" key="1">
    <citation type="submission" date="2024-04" db="EMBL/GenBank/DDBJ databases">
        <authorList>
            <person name="Rising A."/>
            <person name="Reimegard J."/>
            <person name="Sonavane S."/>
            <person name="Akerstrom W."/>
            <person name="Nylinder S."/>
            <person name="Hedman E."/>
            <person name="Kallberg Y."/>
        </authorList>
    </citation>
    <scope>NUCLEOTIDE SEQUENCE [LARGE SCALE GENOMIC DNA]</scope>
</reference>
<dbReference type="EMBL" id="CAXIEN010000060">
    <property type="protein sequence ID" value="CAL1272415.1"/>
    <property type="molecule type" value="Genomic_DNA"/>
</dbReference>
<dbReference type="AlphaFoldDB" id="A0AAV1ZKY9"/>
<sequence length="31" mass="3754">MLKRDLLTWDIEPFLYPRQGNARHIPTTLEE</sequence>